<dbReference type="GO" id="GO:0003677">
    <property type="term" value="F:DNA binding"/>
    <property type="evidence" value="ECO:0007669"/>
    <property type="project" value="InterPro"/>
</dbReference>
<accession>A0A1W0X7G7</accession>
<dbReference type="EMBL" id="MTYJ01000011">
    <property type="protein sequence ID" value="OQV23443.1"/>
    <property type="molecule type" value="Genomic_DNA"/>
</dbReference>
<keyword evidence="3" id="KW-1185">Reference proteome</keyword>
<feature type="region of interest" description="Disordered" evidence="1">
    <location>
        <begin position="1705"/>
        <end position="1760"/>
    </location>
</feature>
<feature type="compositionally biased region" description="Basic residues" evidence="1">
    <location>
        <begin position="1004"/>
        <end position="1013"/>
    </location>
</feature>
<feature type="region of interest" description="Disordered" evidence="1">
    <location>
        <begin position="99"/>
        <end position="119"/>
    </location>
</feature>
<gene>
    <name evidence="2" type="ORF">BV898_02565</name>
</gene>
<feature type="region of interest" description="Disordered" evidence="1">
    <location>
        <begin position="1655"/>
        <end position="1690"/>
    </location>
</feature>
<dbReference type="GO" id="GO:0042791">
    <property type="term" value="P:5S class rRNA transcription by RNA polymerase III"/>
    <property type="evidence" value="ECO:0007669"/>
    <property type="project" value="TreeGrafter"/>
</dbReference>
<feature type="region of interest" description="Disordered" evidence="1">
    <location>
        <begin position="1003"/>
        <end position="1024"/>
    </location>
</feature>
<proteinExistence type="predicted"/>
<dbReference type="OrthoDB" id="68020at2759"/>
<dbReference type="InterPro" id="IPR044210">
    <property type="entry name" value="Tfc3-like"/>
</dbReference>
<dbReference type="GO" id="GO:0006384">
    <property type="term" value="P:transcription initiation at RNA polymerase III promoter"/>
    <property type="evidence" value="ECO:0007669"/>
    <property type="project" value="InterPro"/>
</dbReference>
<feature type="compositionally biased region" description="Acidic residues" evidence="1">
    <location>
        <begin position="1707"/>
        <end position="1760"/>
    </location>
</feature>
<sequence length="1760" mass="199807">MAASAHKTPEYRSDSDLQRLVLEEVALEGLEGVTLQTLAWKKEPGIDTTASDLRERVWKLVLQTPEIALYMLPEKERRPVIPANEYKNIEDYCAQDAPVDPKMRATDDSDPEDDDVAGTVDLTKDSKTFTHGWEKEKHSTPTPVNAYGMYFRKDQTLRGSCRFLTERKDFTEDVRTSQKTVTAVQSLYGDRLVLVASQATRDSVLGLDKLNAKEMKLITALAYAILEVIARHRHHGAFVVYNGWTMVGRGKRNWKQIHSYVINLQNLGLITKHKCRFGKVSGEFKTVQVLTYAFLKGKTRSVISMVESHLSELETIIQLAPSPGFPIMLLPRLNGLPDTDNDDFKRRLRRFFPTFQTHRIPKADLVAQYPALENVEKPMISCGFFDSEKRKRKAAALPDSVKMEGIVIPEDLLLKADTTSKTLVLSVLQLMKANRERGLSRTECIQALVGFVGKRSAETAVMRTVELGYVKVDGRFSVGRNHVKRYVLVSSELERQEILHTRVEEEKDTAKAVTVSPSRVKKSLTATKVEDSHRSTRLVHLSELAAHLKVFSDPAPLNHFGRFFLGSSYIAMSSTEMSETIVEAVEQREIQVRLVPISTTDWVGIDPRDPNQVEMVEIMSSCSATAEDVSEYIAALSFRRTILNFMSHRGSVDSVALTFDPISEVFDSNHLWRLRLLHRYLLYLAHESAAPPQLLAGDWREHIKHGRFSEKYKGWITFDDVIRQMPLAVFARLVPIRLCPTDPDGTILKCIENAPACFWPIHQQNPRLLRHIFSDRYAFYVLRNFIYGLRCLGFVSLGMVDHIRGAHLYPERTELFYVHPVISVKDMAGIPTEQFRMGVMSPELSAATPYKQVYFKTDQDVVAFWLEIGHAALCGLTTLRGMRPSTVQAGNTKSVTQEDLRRRMPVVFQTKYPPDVKNIAHPPGDQLAIAGFDSHLTLHKKFNWLRAEMVSRRMISVKGYIPALDHLEVDWAQVKERSGKEVILKEPLLRGSKRKKVMIITGGKRLKPGPKRPRKEEPMKKPVGPIRGSHAEIARLFRKKSIGLLFRQVRPWQCPEDCLMAILDAARDLTRWRRLRPGNIDLLRKFLRDYFPELPLQRSIREFEVRHLGVVKDEAFIERSRQAALIMQSHPDFKTVRLRFAVGGFLDDEQAAMRKVFHSWRRLTEMCLTLLFQQRPHLRRRMLLGETQKSNATDGETARQFAMENLILYLCQTGKVSSPAMDTVRQRYDDRVAVGMGTHLRFRGVMTGRKAYLRQYNPSGIMVIGMTAMGMSMRFDQAMQRSGGQLVESLLRPENISYLALGELNPQVLIPHWLRPIRDGRARNGFDLTDIDANIQMRKKSSFVVEPEKESPDETGRMKPLRLRGFRFRTAIPAVLPTVAAIQTSIAEKFARLLPQLQQCFYLPADPEKVKEAFVALGFECSVGDYTNCVTIYDAISLSRVKGISKADLWNCMDRTTSLTLPQCQSALDILLTRHLVIPAGVDRILYVGITHAEPWVYRRSVLAENEETAKVFQPRPWLTEEGSLCPKVFVKYIRWVSAYICEKRKMTLRDFLRELEPFCLARNGLEMIAILCHLGLIRKFRLHPTEESGFLDLTDATEWMDDGDLDRVLIRCSASAWDYAMGLAFLEEELGLGTDNAKPKTLIHDIMSIEDEKSDNVVSDADADDDASSQVSNVDEVDGHVRYPSEVGEFEVDGEVSRVNAQAVMEEGEEDGGETSTESEDEDGGADDDGVTMDEEFIADVWNDEVDGSDEDGESDNGD</sequence>
<protein>
    <recommendedName>
        <fullName evidence="4">General transcription factor 3C polypeptide 1</fullName>
    </recommendedName>
</protein>
<evidence type="ECO:0008006" key="4">
    <source>
        <dbReference type="Google" id="ProtNLM"/>
    </source>
</evidence>
<name>A0A1W0X7G7_HYPEX</name>
<dbReference type="Proteomes" id="UP000192578">
    <property type="component" value="Unassembled WGS sequence"/>
</dbReference>
<dbReference type="PANTHER" id="PTHR15180:SF1">
    <property type="entry name" value="GENERAL TRANSCRIPTION FACTOR 3C POLYPEPTIDE 1"/>
    <property type="match status" value="1"/>
</dbReference>
<organism evidence="2 3">
    <name type="scientific">Hypsibius exemplaris</name>
    <name type="common">Freshwater tardigrade</name>
    <dbReference type="NCBI Taxonomy" id="2072580"/>
    <lineage>
        <taxon>Eukaryota</taxon>
        <taxon>Metazoa</taxon>
        <taxon>Ecdysozoa</taxon>
        <taxon>Tardigrada</taxon>
        <taxon>Eutardigrada</taxon>
        <taxon>Parachela</taxon>
        <taxon>Hypsibioidea</taxon>
        <taxon>Hypsibiidae</taxon>
        <taxon>Hypsibius</taxon>
    </lineage>
</organism>
<reference evidence="3" key="1">
    <citation type="submission" date="2017-01" db="EMBL/GenBank/DDBJ databases">
        <title>Comparative genomics of anhydrobiosis in the tardigrade Hypsibius dujardini.</title>
        <authorList>
            <person name="Yoshida Y."/>
            <person name="Koutsovoulos G."/>
            <person name="Laetsch D."/>
            <person name="Stevens L."/>
            <person name="Kumar S."/>
            <person name="Horikawa D."/>
            <person name="Ishino K."/>
            <person name="Komine S."/>
            <person name="Tomita M."/>
            <person name="Blaxter M."/>
            <person name="Arakawa K."/>
        </authorList>
    </citation>
    <scope>NUCLEOTIDE SEQUENCE [LARGE SCALE GENOMIC DNA]</scope>
    <source>
        <strain evidence="3">Z151</strain>
    </source>
</reference>
<evidence type="ECO:0000313" key="2">
    <source>
        <dbReference type="EMBL" id="OQV23443.1"/>
    </source>
</evidence>
<evidence type="ECO:0000313" key="3">
    <source>
        <dbReference type="Proteomes" id="UP000192578"/>
    </source>
</evidence>
<dbReference type="GO" id="GO:0000127">
    <property type="term" value="C:transcription factor TFIIIC complex"/>
    <property type="evidence" value="ECO:0007669"/>
    <property type="project" value="InterPro"/>
</dbReference>
<evidence type="ECO:0000256" key="1">
    <source>
        <dbReference type="SAM" id="MobiDB-lite"/>
    </source>
</evidence>
<dbReference type="PANTHER" id="PTHR15180">
    <property type="entry name" value="GENERAL TRANSCRIPTION FACTOR 3C POLYPEPTIDE 1"/>
    <property type="match status" value="1"/>
</dbReference>
<comment type="caution">
    <text evidence="2">The sequence shown here is derived from an EMBL/GenBank/DDBJ whole genome shotgun (WGS) entry which is preliminary data.</text>
</comment>